<keyword evidence="1" id="KW-0175">Coiled coil</keyword>
<sequence length="326" mass="37523">MSGEEKCKLIFKTLEYEIPSQFRSLVEALPPIQEAIRDKHRYEVQSDVSEEVFKSYVDNWISRDAPDITDENVEEYAKLSEEFGAMKDVVELYRKLTASADTLMDENKQLEKQIEEVSQQIEEKTNLYHQIYQYLFNNTGIDSHERFLEVKDELYEACQKENLRLVGYLTQKLTEQNGLTFSLNEKDMTAALLRNKTTSNEIMIPRKITYENQDYTVTNIAENSFRGNNSIKIVIFPVDSEVQTIEKDSFTESSLENICIPASVTTIEEEAFSKCEQLQSVAISENSKLSKLGEKSFPYCPQLHISIPSSLKGELQVQFSNEGIIH</sequence>
<evidence type="ECO:0008006" key="4">
    <source>
        <dbReference type="Google" id="ProtNLM"/>
    </source>
</evidence>
<comment type="caution">
    <text evidence="2">The sequence shown here is derived from an EMBL/GenBank/DDBJ whole genome shotgun (WGS) entry which is preliminary data.</text>
</comment>
<dbReference type="Proteomes" id="UP001470230">
    <property type="component" value="Unassembled WGS sequence"/>
</dbReference>
<dbReference type="Pfam" id="PF13306">
    <property type="entry name" value="LRR_5"/>
    <property type="match status" value="1"/>
</dbReference>
<reference evidence="2 3" key="1">
    <citation type="submission" date="2024-04" db="EMBL/GenBank/DDBJ databases">
        <title>Tritrichomonas musculus Genome.</title>
        <authorList>
            <person name="Alves-Ferreira E."/>
            <person name="Grigg M."/>
            <person name="Lorenzi H."/>
            <person name="Galac M."/>
        </authorList>
    </citation>
    <scope>NUCLEOTIDE SEQUENCE [LARGE SCALE GENOMIC DNA]</scope>
    <source>
        <strain evidence="2 3">EAF2021</strain>
    </source>
</reference>
<dbReference type="SUPFAM" id="SSF52058">
    <property type="entry name" value="L domain-like"/>
    <property type="match status" value="1"/>
</dbReference>
<dbReference type="EMBL" id="JAPFFF010000040">
    <property type="protein sequence ID" value="KAK8841836.1"/>
    <property type="molecule type" value="Genomic_DNA"/>
</dbReference>
<dbReference type="InterPro" id="IPR026906">
    <property type="entry name" value="LRR_5"/>
</dbReference>
<name>A0ABR2H7L2_9EUKA</name>
<organism evidence="2 3">
    <name type="scientific">Tritrichomonas musculus</name>
    <dbReference type="NCBI Taxonomy" id="1915356"/>
    <lineage>
        <taxon>Eukaryota</taxon>
        <taxon>Metamonada</taxon>
        <taxon>Parabasalia</taxon>
        <taxon>Tritrichomonadida</taxon>
        <taxon>Tritrichomonadidae</taxon>
        <taxon>Tritrichomonas</taxon>
    </lineage>
</organism>
<gene>
    <name evidence="2" type="ORF">M9Y10_026787</name>
</gene>
<proteinExistence type="predicted"/>
<feature type="coiled-coil region" evidence="1">
    <location>
        <begin position="93"/>
        <end position="127"/>
    </location>
</feature>
<dbReference type="InterPro" id="IPR032675">
    <property type="entry name" value="LRR_dom_sf"/>
</dbReference>
<evidence type="ECO:0000256" key="1">
    <source>
        <dbReference type="SAM" id="Coils"/>
    </source>
</evidence>
<protein>
    <recommendedName>
        <fullName evidence="4">Leucine-rich repeat domain-containing protein</fullName>
    </recommendedName>
</protein>
<accession>A0ABR2H7L2</accession>
<keyword evidence="3" id="KW-1185">Reference proteome</keyword>
<evidence type="ECO:0000313" key="3">
    <source>
        <dbReference type="Proteomes" id="UP001470230"/>
    </source>
</evidence>
<dbReference type="Gene3D" id="3.80.10.10">
    <property type="entry name" value="Ribonuclease Inhibitor"/>
    <property type="match status" value="1"/>
</dbReference>
<evidence type="ECO:0000313" key="2">
    <source>
        <dbReference type="EMBL" id="KAK8841836.1"/>
    </source>
</evidence>